<name>A0A919X6R2_9BACI</name>
<dbReference type="Proteomes" id="UP000676917">
    <property type="component" value="Unassembled WGS sequence"/>
</dbReference>
<accession>A0A919X6R2</accession>
<dbReference type="PROSITE" id="PS51257">
    <property type="entry name" value="PROKAR_LIPOPROTEIN"/>
    <property type="match status" value="1"/>
</dbReference>
<dbReference type="AlphaFoldDB" id="A0A919X6R2"/>
<gene>
    <name evidence="1" type="ORF">J43TS3_15720</name>
</gene>
<protein>
    <submittedName>
        <fullName evidence="1">Uncharacterized protein</fullName>
    </submittedName>
</protein>
<reference evidence="1" key="1">
    <citation type="submission" date="2021-03" db="EMBL/GenBank/DDBJ databases">
        <title>Antimicrobial resistance genes in bacteria isolated from Japanese honey, and their potential for conferring macrolide and lincosamide resistance in the American foulbrood pathogen Paenibacillus larvae.</title>
        <authorList>
            <person name="Okamoto M."/>
            <person name="Kumagai M."/>
            <person name="Kanamori H."/>
            <person name="Takamatsu D."/>
        </authorList>
    </citation>
    <scope>NUCLEOTIDE SEQUENCE</scope>
    <source>
        <strain evidence="1">J43TS3</strain>
    </source>
</reference>
<comment type="caution">
    <text evidence="1">The sequence shown here is derived from an EMBL/GenBank/DDBJ whole genome shotgun (WGS) entry which is preliminary data.</text>
</comment>
<proteinExistence type="predicted"/>
<keyword evidence="2" id="KW-1185">Reference proteome</keyword>
<evidence type="ECO:0000313" key="1">
    <source>
        <dbReference type="EMBL" id="GIO26961.1"/>
    </source>
</evidence>
<dbReference type="EMBL" id="BORP01000002">
    <property type="protein sequence ID" value="GIO26961.1"/>
    <property type="molecule type" value="Genomic_DNA"/>
</dbReference>
<evidence type="ECO:0000313" key="2">
    <source>
        <dbReference type="Proteomes" id="UP000676917"/>
    </source>
</evidence>
<organism evidence="1 2">
    <name type="scientific">Ornithinibacillus bavariensis</name>
    <dbReference type="NCBI Taxonomy" id="545502"/>
    <lineage>
        <taxon>Bacteria</taxon>
        <taxon>Bacillati</taxon>
        <taxon>Bacillota</taxon>
        <taxon>Bacilli</taxon>
        <taxon>Bacillales</taxon>
        <taxon>Bacillaceae</taxon>
        <taxon>Ornithinibacillus</taxon>
    </lineage>
</organism>
<sequence length="313" mass="34855">MKIKLPIILVGIVLLLTACSSDDSEKKADIEKEEKTISKTVNKEEESTKEQEPTLDESWFGDWVFLSDDINGSIQIQKETDNQVSVYIEGSSISTVNNSSYGNAIEGSGTIEDNKIAFKRNIDGTCTGTLEKNDNMITLTTDSEACNTPQIYLDGEYIKADSIEQEPLITEENGEFFVYGVTLGDSPSFVKHMLGNPTFEGPSEDGFYPWVLEYDKPTATISIFEGLMNSIIVGNISLDEFTNGIPGEFTGKFYKTEDDTTLYLYNPENEHLLIYRAESEDLSTGSILFQHADGNFHVGVENGWIIETDSSWE</sequence>
<dbReference type="RefSeq" id="WP_212920449.1">
    <property type="nucleotide sequence ID" value="NZ_BORP01000002.1"/>
</dbReference>